<feature type="signal peptide" evidence="1">
    <location>
        <begin position="1"/>
        <end position="20"/>
    </location>
</feature>
<organism evidence="2 3">
    <name type="scientific">Deinococcus soli</name>
    <name type="common">ex Cha et al. 2016</name>
    <dbReference type="NCBI Taxonomy" id="1309411"/>
    <lineage>
        <taxon>Bacteria</taxon>
        <taxon>Thermotogati</taxon>
        <taxon>Deinococcota</taxon>
        <taxon>Deinococci</taxon>
        <taxon>Deinococcales</taxon>
        <taxon>Deinococcaceae</taxon>
        <taxon>Deinococcus</taxon>
    </lineage>
</organism>
<sequence>MRTLHLTALSLLALSASALAWAPKLDTQNVKPIIDSAYDRLPDPISTLLSVDLNVKDGKFPDGSAIKAFRGDTCLATWLAAPTDYAKSGSRPVNLTLTGQADEIFVLAQQARDTFSNLSVENALKPRDGMLPEGHLRAYLKITGLGSEKQRNAYDVVIRAADGKLTKAYRRAFVSDWQKDDAGRWTGSMVYYFDAAKAGVTATSKLDVLIRTEADSDCVYQVTADLARFN</sequence>
<name>A0AAE3XEE1_9DEIO</name>
<keyword evidence="1" id="KW-0732">Signal</keyword>
<evidence type="ECO:0000313" key="2">
    <source>
        <dbReference type="EMBL" id="MDR6218188.1"/>
    </source>
</evidence>
<dbReference type="AlphaFoldDB" id="A0AAE3XEE1"/>
<dbReference type="EMBL" id="JAVDQK010000004">
    <property type="protein sequence ID" value="MDR6218188.1"/>
    <property type="molecule type" value="Genomic_DNA"/>
</dbReference>
<feature type="chain" id="PRO_5042180571" evidence="1">
    <location>
        <begin position="21"/>
        <end position="230"/>
    </location>
</feature>
<dbReference type="Proteomes" id="UP001185331">
    <property type="component" value="Unassembled WGS sequence"/>
</dbReference>
<dbReference type="RefSeq" id="WP_309854347.1">
    <property type="nucleotide sequence ID" value="NZ_JAVDQJ010000004.1"/>
</dbReference>
<gene>
    <name evidence="2" type="ORF">J2Y00_001751</name>
</gene>
<protein>
    <submittedName>
        <fullName evidence="2">Uncharacterized protein</fullName>
    </submittedName>
</protein>
<evidence type="ECO:0000313" key="3">
    <source>
        <dbReference type="Proteomes" id="UP001185331"/>
    </source>
</evidence>
<accession>A0AAE3XEE1</accession>
<proteinExistence type="predicted"/>
<reference evidence="2" key="1">
    <citation type="submission" date="2023-07" db="EMBL/GenBank/DDBJ databases">
        <title>Sorghum-associated microbial communities from plants grown in Nebraska, USA.</title>
        <authorList>
            <person name="Schachtman D."/>
        </authorList>
    </citation>
    <scope>NUCLEOTIDE SEQUENCE</scope>
    <source>
        <strain evidence="2">BE330</strain>
    </source>
</reference>
<comment type="caution">
    <text evidence="2">The sequence shown here is derived from an EMBL/GenBank/DDBJ whole genome shotgun (WGS) entry which is preliminary data.</text>
</comment>
<evidence type="ECO:0000256" key="1">
    <source>
        <dbReference type="SAM" id="SignalP"/>
    </source>
</evidence>